<gene>
    <name evidence="2" type="ORF">BDV95DRAFT_118330</name>
</gene>
<protein>
    <submittedName>
        <fullName evidence="2">Uncharacterized protein</fullName>
    </submittedName>
</protein>
<sequence>MRFLSMSAVATVLLSLTPNIAAFPATTQSGAREYRSGKAYVLLHHCEVILTSCSVAIVERQFPNANPAKMPAVLNPDQLFLIATIAFRILAQRRFEEPFEGDLDVTAVTPQQAGSTALVDAAMNLATQEPPQGGPIVRVIQFPAQGLILRVSLSTPHPSWNRVITRTRAPDNGRVNLQNAIDAILASALGGNAESGSYPIARRVDVVNGQGQVLDQVVELLATLDIEWIEPQPNQTGIGQDPEGL</sequence>
<dbReference type="Proteomes" id="UP000481861">
    <property type="component" value="Unassembled WGS sequence"/>
</dbReference>
<evidence type="ECO:0000256" key="1">
    <source>
        <dbReference type="SAM" id="SignalP"/>
    </source>
</evidence>
<evidence type="ECO:0000313" key="2">
    <source>
        <dbReference type="EMBL" id="KAF2868637.1"/>
    </source>
</evidence>
<accession>A0A7C8I1W5</accession>
<keyword evidence="1" id="KW-0732">Signal</keyword>
<feature type="signal peptide" evidence="1">
    <location>
        <begin position="1"/>
        <end position="22"/>
    </location>
</feature>
<evidence type="ECO:0000313" key="3">
    <source>
        <dbReference type="Proteomes" id="UP000481861"/>
    </source>
</evidence>
<proteinExistence type="predicted"/>
<dbReference type="EMBL" id="JAADJZ010000018">
    <property type="protein sequence ID" value="KAF2868637.1"/>
    <property type="molecule type" value="Genomic_DNA"/>
</dbReference>
<feature type="chain" id="PRO_5028966854" evidence="1">
    <location>
        <begin position="23"/>
        <end position="245"/>
    </location>
</feature>
<reference evidence="2 3" key="1">
    <citation type="submission" date="2020-01" db="EMBL/GenBank/DDBJ databases">
        <authorList>
            <consortium name="DOE Joint Genome Institute"/>
            <person name="Haridas S."/>
            <person name="Albert R."/>
            <person name="Binder M."/>
            <person name="Bloem J."/>
            <person name="Labutti K."/>
            <person name="Salamov A."/>
            <person name="Andreopoulos B."/>
            <person name="Baker S.E."/>
            <person name="Barry K."/>
            <person name="Bills G."/>
            <person name="Bluhm B.H."/>
            <person name="Cannon C."/>
            <person name="Castanera R."/>
            <person name="Culley D.E."/>
            <person name="Daum C."/>
            <person name="Ezra D."/>
            <person name="Gonzalez J.B."/>
            <person name="Henrissat B."/>
            <person name="Kuo A."/>
            <person name="Liang C."/>
            <person name="Lipzen A."/>
            <person name="Lutzoni F."/>
            <person name="Magnuson J."/>
            <person name="Mondo S."/>
            <person name="Nolan M."/>
            <person name="Ohm R."/>
            <person name="Pangilinan J."/>
            <person name="Park H.-J.H."/>
            <person name="Ramirez L."/>
            <person name="Alfaro M."/>
            <person name="Sun H."/>
            <person name="Tritt A."/>
            <person name="Yoshinaga Y."/>
            <person name="Zwiers L.-H.L."/>
            <person name="Turgeon B.G."/>
            <person name="Goodwin S.B."/>
            <person name="Spatafora J.W."/>
            <person name="Crous P.W."/>
            <person name="Grigoriev I.V."/>
        </authorList>
    </citation>
    <scope>NUCLEOTIDE SEQUENCE [LARGE SCALE GENOMIC DNA]</scope>
    <source>
        <strain evidence="2 3">CBS 611.86</strain>
    </source>
</reference>
<comment type="caution">
    <text evidence="2">The sequence shown here is derived from an EMBL/GenBank/DDBJ whole genome shotgun (WGS) entry which is preliminary data.</text>
</comment>
<dbReference type="AlphaFoldDB" id="A0A7C8I1W5"/>
<name>A0A7C8I1W5_9PLEO</name>
<organism evidence="2 3">
    <name type="scientific">Massariosphaeria phaeospora</name>
    <dbReference type="NCBI Taxonomy" id="100035"/>
    <lineage>
        <taxon>Eukaryota</taxon>
        <taxon>Fungi</taxon>
        <taxon>Dikarya</taxon>
        <taxon>Ascomycota</taxon>
        <taxon>Pezizomycotina</taxon>
        <taxon>Dothideomycetes</taxon>
        <taxon>Pleosporomycetidae</taxon>
        <taxon>Pleosporales</taxon>
        <taxon>Pleosporales incertae sedis</taxon>
        <taxon>Massariosphaeria</taxon>
    </lineage>
</organism>
<keyword evidence="3" id="KW-1185">Reference proteome</keyword>